<dbReference type="InterPro" id="IPR036690">
    <property type="entry name" value="Fdx_antiC-bd_sf"/>
</dbReference>
<evidence type="ECO:0000256" key="15">
    <source>
        <dbReference type="HAMAP-Rule" id="MF_00283"/>
    </source>
</evidence>
<dbReference type="PROSITE" id="PS51447">
    <property type="entry name" value="FDX_ACB"/>
    <property type="match status" value="1"/>
</dbReference>
<dbReference type="CDD" id="cd02796">
    <property type="entry name" value="tRNA_bind_bactPheRS"/>
    <property type="match status" value="1"/>
</dbReference>
<dbReference type="GO" id="GO:0006432">
    <property type="term" value="P:phenylalanyl-tRNA aminoacylation"/>
    <property type="evidence" value="ECO:0007669"/>
    <property type="project" value="UniProtKB-UniRule"/>
</dbReference>
<dbReference type="SUPFAM" id="SSF46955">
    <property type="entry name" value="Putative DNA-binding domain"/>
    <property type="match status" value="1"/>
</dbReference>
<dbReference type="InterPro" id="IPR045864">
    <property type="entry name" value="aa-tRNA-synth_II/BPL/LPL"/>
</dbReference>
<dbReference type="SUPFAM" id="SSF50249">
    <property type="entry name" value="Nucleic acid-binding proteins"/>
    <property type="match status" value="1"/>
</dbReference>
<evidence type="ECO:0000256" key="13">
    <source>
        <dbReference type="ARBA" id="ARBA00023146"/>
    </source>
</evidence>
<dbReference type="Pfam" id="PF01588">
    <property type="entry name" value="tRNA_bind"/>
    <property type="match status" value="1"/>
</dbReference>
<comment type="similarity">
    <text evidence="2 15">Belongs to the phenylalanyl-tRNA synthetase beta subunit family. Type 1 subfamily.</text>
</comment>
<dbReference type="GO" id="GO:0000049">
    <property type="term" value="F:tRNA binding"/>
    <property type="evidence" value="ECO:0007669"/>
    <property type="project" value="UniProtKB-UniRule"/>
</dbReference>
<dbReference type="FunFam" id="3.50.40.10:FF:000001">
    <property type="entry name" value="Phenylalanine--tRNA ligase beta subunit"/>
    <property type="match status" value="1"/>
</dbReference>
<protein>
    <recommendedName>
        <fullName evidence="15">Phenylalanine--tRNA ligase beta subunit</fullName>
        <ecNumber evidence="15">6.1.1.20</ecNumber>
    </recommendedName>
    <alternativeName>
        <fullName evidence="15">Phenylalanyl-tRNA synthetase beta subunit</fullName>
        <shortName evidence="15">PheRS</shortName>
    </alternativeName>
</protein>
<dbReference type="PANTHER" id="PTHR10947">
    <property type="entry name" value="PHENYLALANYL-TRNA SYNTHETASE BETA CHAIN AND LEUCINE-RICH REPEAT-CONTAINING PROTEIN 47"/>
    <property type="match status" value="1"/>
</dbReference>
<feature type="domain" description="TRNA-binding" evidence="17">
    <location>
        <begin position="39"/>
        <end position="147"/>
    </location>
</feature>
<feature type="binding site" evidence="15">
    <location>
        <position position="463"/>
    </location>
    <ligand>
        <name>Mg(2+)</name>
        <dbReference type="ChEBI" id="CHEBI:18420"/>
        <note>shared with alpha subunit</note>
    </ligand>
</feature>
<sequence length="799" mass="89071">MLVPYNWLKEWVDLKEGPEELAQRLTLTGLEVEGVFNAYEDLAPVTVVRVVSVAPHPHAEKLKVCQVSDGERDYQVVCGAPNVREGLKTAFAPPGTVLFTGEKISEAEIRGVRSEGVLCSPYELGVEAKKDGLIAFSDEVSLGRKVIEVLGLYEPVLEVAVTPNRGDCLSIYGLAREAAAVTESVLRPFSPPSLPLGEEIFAETSVVIEVPELCFRYAGRLIKGVQVSESPFEIQKRLWFCGLRPINNVVDVTNYVLLFLGQPLHAFDFDLLEGRRIIVRRARPGEKILTLDGVERPLDEGIMVIADASRPVAVAGIMGGEETAVTGKTKNIFLESAWFNPSSIRRSSQRLKLSSESSYRFERGVDPEGVINGLELAASLIQELAGGEIVPGRVDEYPRPYVAREIRLSPKRVSLYLKVDLPQEKLIDLLKKVEVKVERGVEDLICVPPSYRHDLTLPEDLIEEIARLYGYDKLPVAVPRAEIVGRPPRPFDRLLRRAREILTALGLFEVINYSFISPRFVSLLGLEDDPRARTLSLANPLSEEQAVMRTTLIPGLLQTARVNVFREVPDLKIFEIGRVFWPREGEPLPEERHFLAGLLCGRAHPPSCHQRPRLLDFYDLKGVLESFCHALGVRGLCFEPGAGEPFLLPALSVALKAGEEKIGFAGALRDDVLEKLDLSGPIFVFELDLEKLCHLVETKKTYQPLPKFPATFRDLALVVPEELPAGDVLAFARELSFPHLEDVQLIDVYRGKGVPAGEKSLTLRFVYRAKDRTLRDEEVNDLHQQVTEAILSRFKAKLR</sequence>
<keyword evidence="11 16" id="KW-0694">RNA-binding</keyword>
<dbReference type="AlphaFoldDB" id="A0A7V5P0B4"/>
<dbReference type="GO" id="GO:0000287">
    <property type="term" value="F:magnesium ion binding"/>
    <property type="evidence" value="ECO:0007669"/>
    <property type="project" value="UniProtKB-UniRule"/>
</dbReference>
<evidence type="ECO:0000256" key="9">
    <source>
        <dbReference type="ARBA" id="ARBA00022840"/>
    </source>
</evidence>
<feature type="domain" description="B5" evidence="19">
    <location>
        <begin position="401"/>
        <end position="476"/>
    </location>
</feature>
<dbReference type="InterPro" id="IPR033714">
    <property type="entry name" value="tRNA_bind_bactPheRS"/>
</dbReference>
<evidence type="ECO:0000256" key="7">
    <source>
        <dbReference type="ARBA" id="ARBA00022723"/>
    </source>
</evidence>
<dbReference type="Pfam" id="PF03483">
    <property type="entry name" value="B3_4"/>
    <property type="match status" value="1"/>
</dbReference>
<dbReference type="SMART" id="SM00874">
    <property type="entry name" value="B5"/>
    <property type="match status" value="1"/>
</dbReference>
<comment type="caution">
    <text evidence="20">The sequence shown here is derived from an EMBL/GenBank/DDBJ whole genome shotgun (WGS) entry which is preliminary data.</text>
</comment>
<dbReference type="SMART" id="SM00873">
    <property type="entry name" value="B3_4"/>
    <property type="match status" value="1"/>
</dbReference>
<comment type="subcellular location">
    <subcellularLocation>
        <location evidence="1 15">Cytoplasm</location>
    </subcellularLocation>
</comment>
<evidence type="ECO:0000256" key="8">
    <source>
        <dbReference type="ARBA" id="ARBA00022741"/>
    </source>
</evidence>
<organism evidence="20">
    <name type="scientific">Thermodesulfatator atlanticus</name>
    <dbReference type="NCBI Taxonomy" id="501497"/>
    <lineage>
        <taxon>Bacteria</taxon>
        <taxon>Pseudomonadati</taxon>
        <taxon>Thermodesulfobacteriota</taxon>
        <taxon>Thermodesulfobacteria</taxon>
        <taxon>Thermodesulfobacteriales</taxon>
        <taxon>Thermodesulfatatoraceae</taxon>
        <taxon>Thermodesulfatator</taxon>
    </lineage>
</organism>
<dbReference type="GO" id="GO:0005524">
    <property type="term" value="F:ATP binding"/>
    <property type="evidence" value="ECO:0007669"/>
    <property type="project" value="UniProtKB-UniRule"/>
</dbReference>
<dbReference type="Gene3D" id="3.30.930.10">
    <property type="entry name" value="Bira Bifunctional Protein, Domain 2"/>
    <property type="match status" value="1"/>
</dbReference>
<dbReference type="InterPro" id="IPR004532">
    <property type="entry name" value="Phe-tRNA-ligase_IIc_bsu_bact"/>
</dbReference>
<dbReference type="InterPro" id="IPR005121">
    <property type="entry name" value="Fdx_antiC-bd"/>
</dbReference>
<evidence type="ECO:0000256" key="3">
    <source>
        <dbReference type="ARBA" id="ARBA00011209"/>
    </source>
</evidence>
<dbReference type="Pfam" id="PF03147">
    <property type="entry name" value="FDX-ACB"/>
    <property type="match status" value="1"/>
</dbReference>
<keyword evidence="4 15" id="KW-0963">Cytoplasm</keyword>
<dbReference type="Proteomes" id="UP000886101">
    <property type="component" value="Unassembled WGS sequence"/>
</dbReference>
<dbReference type="PROSITE" id="PS50886">
    <property type="entry name" value="TRBD"/>
    <property type="match status" value="1"/>
</dbReference>
<dbReference type="SUPFAM" id="SSF56037">
    <property type="entry name" value="PheT/TilS domain"/>
    <property type="match status" value="1"/>
</dbReference>
<feature type="binding site" evidence="15">
    <location>
        <position position="460"/>
    </location>
    <ligand>
        <name>Mg(2+)</name>
        <dbReference type="ChEBI" id="CHEBI:18420"/>
        <note>shared with alpha subunit</note>
    </ligand>
</feature>
<dbReference type="NCBIfam" id="TIGR00472">
    <property type="entry name" value="pheT_bact"/>
    <property type="match status" value="1"/>
</dbReference>
<dbReference type="EC" id="6.1.1.20" evidence="15"/>
<dbReference type="EMBL" id="DROK01000160">
    <property type="protein sequence ID" value="HHI97312.1"/>
    <property type="molecule type" value="Genomic_DNA"/>
</dbReference>
<dbReference type="GO" id="GO:0004826">
    <property type="term" value="F:phenylalanine-tRNA ligase activity"/>
    <property type="evidence" value="ECO:0007669"/>
    <property type="project" value="UniProtKB-UniRule"/>
</dbReference>
<dbReference type="InterPro" id="IPR005146">
    <property type="entry name" value="B3/B4_tRNA-bd"/>
</dbReference>
<dbReference type="GO" id="GO:0009328">
    <property type="term" value="C:phenylalanine-tRNA ligase complex"/>
    <property type="evidence" value="ECO:0007669"/>
    <property type="project" value="TreeGrafter"/>
</dbReference>
<dbReference type="NCBIfam" id="NF045760">
    <property type="entry name" value="YtpR"/>
    <property type="match status" value="1"/>
</dbReference>
<dbReference type="Gene3D" id="3.50.40.10">
    <property type="entry name" value="Phenylalanyl-trna Synthetase, Chain B, domain 3"/>
    <property type="match status" value="1"/>
</dbReference>
<evidence type="ECO:0000256" key="16">
    <source>
        <dbReference type="PROSITE-ProRule" id="PRU00209"/>
    </source>
</evidence>
<evidence type="ECO:0000259" key="19">
    <source>
        <dbReference type="PROSITE" id="PS51483"/>
    </source>
</evidence>
<dbReference type="FunFam" id="3.30.70.380:FF:000001">
    <property type="entry name" value="Phenylalanine--tRNA ligase beta subunit"/>
    <property type="match status" value="1"/>
</dbReference>
<dbReference type="InterPro" id="IPR045060">
    <property type="entry name" value="Phe-tRNA-ligase_IIc_bsu"/>
</dbReference>
<keyword evidence="8 15" id="KW-0547">Nucleotide-binding</keyword>
<feature type="binding site" evidence="15">
    <location>
        <position position="454"/>
    </location>
    <ligand>
        <name>Mg(2+)</name>
        <dbReference type="ChEBI" id="CHEBI:18420"/>
        <note>shared with alpha subunit</note>
    </ligand>
</feature>
<evidence type="ECO:0000256" key="12">
    <source>
        <dbReference type="ARBA" id="ARBA00022917"/>
    </source>
</evidence>
<dbReference type="InterPro" id="IPR009061">
    <property type="entry name" value="DNA-bd_dom_put_sf"/>
</dbReference>
<keyword evidence="6 15" id="KW-0436">Ligase</keyword>
<evidence type="ECO:0000259" key="18">
    <source>
        <dbReference type="PROSITE" id="PS51447"/>
    </source>
</evidence>
<reference evidence="20" key="1">
    <citation type="journal article" date="2020" name="mSystems">
        <title>Genome- and Community-Level Interaction Insights into Carbon Utilization and Element Cycling Functions of Hydrothermarchaeota in Hydrothermal Sediment.</title>
        <authorList>
            <person name="Zhou Z."/>
            <person name="Liu Y."/>
            <person name="Xu W."/>
            <person name="Pan J."/>
            <person name="Luo Z.H."/>
            <person name="Li M."/>
        </authorList>
    </citation>
    <scope>NUCLEOTIDE SEQUENCE [LARGE SCALE GENOMIC DNA]</scope>
    <source>
        <strain evidence="20">HyVt-533</strain>
    </source>
</reference>
<keyword evidence="10 15" id="KW-0460">Magnesium</keyword>
<feature type="domain" description="FDX-ACB" evidence="18">
    <location>
        <begin position="706"/>
        <end position="799"/>
    </location>
</feature>
<dbReference type="SUPFAM" id="SSF54991">
    <property type="entry name" value="Anticodon-binding domain of PheRS"/>
    <property type="match status" value="1"/>
</dbReference>
<dbReference type="Gene3D" id="2.40.50.140">
    <property type="entry name" value="Nucleic acid-binding proteins"/>
    <property type="match status" value="1"/>
</dbReference>
<evidence type="ECO:0000256" key="14">
    <source>
        <dbReference type="ARBA" id="ARBA00049255"/>
    </source>
</evidence>
<evidence type="ECO:0000256" key="10">
    <source>
        <dbReference type="ARBA" id="ARBA00022842"/>
    </source>
</evidence>
<dbReference type="PANTHER" id="PTHR10947:SF0">
    <property type="entry name" value="PHENYLALANINE--TRNA LIGASE BETA SUBUNIT"/>
    <property type="match status" value="1"/>
</dbReference>
<evidence type="ECO:0000256" key="4">
    <source>
        <dbReference type="ARBA" id="ARBA00022490"/>
    </source>
</evidence>
<keyword evidence="12 15" id="KW-0648">Protein biosynthesis</keyword>
<dbReference type="InterPro" id="IPR002547">
    <property type="entry name" value="tRNA-bd_dom"/>
</dbReference>
<comment type="subunit">
    <text evidence="3 15">Tetramer of two alpha and two beta subunits.</text>
</comment>
<name>A0A7V5P0B4_9BACT</name>
<feature type="binding site" evidence="15">
    <location>
        <position position="464"/>
    </location>
    <ligand>
        <name>Mg(2+)</name>
        <dbReference type="ChEBI" id="CHEBI:18420"/>
        <note>shared with alpha subunit</note>
    </ligand>
</feature>
<dbReference type="Pfam" id="PF17759">
    <property type="entry name" value="tRNA_synthFbeta"/>
    <property type="match status" value="1"/>
</dbReference>
<dbReference type="Pfam" id="PF03484">
    <property type="entry name" value="B5"/>
    <property type="match status" value="1"/>
</dbReference>
<evidence type="ECO:0000256" key="5">
    <source>
        <dbReference type="ARBA" id="ARBA00022555"/>
    </source>
</evidence>
<dbReference type="Gene3D" id="3.30.70.380">
    <property type="entry name" value="Ferrodoxin-fold anticodon-binding domain"/>
    <property type="match status" value="1"/>
</dbReference>
<keyword evidence="5 16" id="KW-0820">tRNA-binding</keyword>
<keyword evidence="9 15" id="KW-0067">ATP-binding</keyword>
<evidence type="ECO:0000256" key="1">
    <source>
        <dbReference type="ARBA" id="ARBA00004496"/>
    </source>
</evidence>
<accession>A0A7V5P0B4</accession>
<evidence type="ECO:0000256" key="2">
    <source>
        <dbReference type="ARBA" id="ARBA00008653"/>
    </source>
</evidence>
<dbReference type="Gene3D" id="3.30.56.10">
    <property type="match status" value="2"/>
</dbReference>
<dbReference type="PROSITE" id="PS51483">
    <property type="entry name" value="B5"/>
    <property type="match status" value="1"/>
</dbReference>
<dbReference type="CDD" id="cd00769">
    <property type="entry name" value="PheRS_beta_core"/>
    <property type="match status" value="1"/>
</dbReference>
<dbReference type="InterPro" id="IPR041616">
    <property type="entry name" value="PheRS_beta_core"/>
</dbReference>
<evidence type="ECO:0000259" key="17">
    <source>
        <dbReference type="PROSITE" id="PS50886"/>
    </source>
</evidence>
<dbReference type="SMART" id="SM00896">
    <property type="entry name" value="FDX-ACB"/>
    <property type="match status" value="1"/>
</dbReference>
<dbReference type="InterPro" id="IPR012340">
    <property type="entry name" value="NA-bd_OB-fold"/>
</dbReference>
<evidence type="ECO:0000256" key="6">
    <source>
        <dbReference type="ARBA" id="ARBA00022598"/>
    </source>
</evidence>
<keyword evidence="7 15" id="KW-0479">Metal-binding</keyword>
<dbReference type="SUPFAM" id="SSF55681">
    <property type="entry name" value="Class II aaRS and biotin synthetases"/>
    <property type="match status" value="1"/>
</dbReference>
<dbReference type="InterPro" id="IPR005147">
    <property type="entry name" value="tRNA_synthase_B5-dom"/>
</dbReference>
<comment type="catalytic activity">
    <reaction evidence="14 15">
        <text>tRNA(Phe) + L-phenylalanine + ATP = L-phenylalanyl-tRNA(Phe) + AMP + diphosphate + H(+)</text>
        <dbReference type="Rhea" id="RHEA:19413"/>
        <dbReference type="Rhea" id="RHEA-COMP:9668"/>
        <dbReference type="Rhea" id="RHEA-COMP:9699"/>
        <dbReference type="ChEBI" id="CHEBI:15378"/>
        <dbReference type="ChEBI" id="CHEBI:30616"/>
        <dbReference type="ChEBI" id="CHEBI:33019"/>
        <dbReference type="ChEBI" id="CHEBI:58095"/>
        <dbReference type="ChEBI" id="CHEBI:78442"/>
        <dbReference type="ChEBI" id="CHEBI:78531"/>
        <dbReference type="ChEBI" id="CHEBI:456215"/>
        <dbReference type="EC" id="6.1.1.20"/>
    </reaction>
</comment>
<evidence type="ECO:0000313" key="20">
    <source>
        <dbReference type="EMBL" id="HHI97312.1"/>
    </source>
</evidence>
<gene>
    <name evidence="15" type="primary">pheT</name>
    <name evidence="20" type="ORF">ENJ96_05605</name>
</gene>
<evidence type="ECO:0000256" key="11">
    <source>
        <dbReference type="ARBA" id="ARBA00022884"/>
    </source>
</evidence>
<keyword evidence="13 15" id="KW-0030">Aminoacyl-tRNA synthetase</keyword>
<comment type="cofactor">
    <cofactor evidence="15">
        <name>Mg(2+)</name>
        <dbReference type="ChEBI" id="CHEBI:18420"/>
    </cofactor>
    <text evidence="15">Binds 2 magnesium ions per tetramer.</text>
</comment>
<proteinExistence type="inferred from homology"/>
<dbReference type="HAMAP" id="MF_00283">
    <property type="entry name" value="Phe_tRNA_synth_beta1"/>
    <property type="match status" value="1"/>
</dbReference>
<dbReference type="InterPro" id="IPR020825">
    <property type="entry name" value="Phe-tRNA_synthase-like_B3/B4"/>
</dbReference>